<feature type="region of interest" description="Disordered" evidence="1">
    <location>
        <begin position="63"/>
        <end position="90"/>
    </location>
</feature>
<keyword evidence="4" id="KW-1185">Reference proteome</keyword>
<evidence type="ECO:0000313" key="3">
    <source>
        <dbReference type="EMBL" id="KAJ8561070.1"/>
    </source>
</evidence>
<organism evidence="3 4">
    <name type="scientific">Anisodus acutangulus</name>
    <dbReference type="NCBI Taxonomy" id="402998"/>
    <lineage>
        <taxon>Eukaryota</taxon>
        <taxon>Viridiplantae</taxon>
        <taxon>Streptophyta</taxon>
        <taxon>Embryophyta</taxon>
        <taxon>Tracheophyta</taxon>
        <taxon>Spermatophyta</taxon>
        <taxon>Magnoliopsida</taxon>
        <taxon>eudicotyledons</taxon>
        <taxon>Gunneridae</taxon>
        <taxon>Pentapetalae</taxon>
        <taxon>asterids</taxon>
        <taxon>lamiids</taxon>
        <taxon>Solanales</taxon>
        <taxon>Solanaceae</taxon>
        <taxon>Solanoideae</taxon>
        <taxon>Hyoscyameae</taxon>
        <taxon>Anisodus</taxon>
    </lineage>
</organism>
<comment type="caution">
    <text evidence="3">The sequence shown here is derived from an EMBL/GenBank/DDBJ whole genome shotgun (WGS) entry which is preliminary data.</text>
</comment>
<dbReference type="Proteomes" id="UP001152561">
    <property type="component" value="Unassembled WGS sequence"/>
</dbReference>
<evidence type="ECO:0000313" key="4">
    <source>
        <dbReference type="Proteomes" id="UP001152561"/>
    </source>
</evidence>
<evidence type="ECO:0000256" key="1">
    <source>
        <dbReference type="SAM" id="MobiDB-lite"/>
    </source>
</evidence>
<proteinExistence type="predicted"/>
<feature type="compositionally biased region" description="Polar residues" evidence="1">
    <location>
        <begin position="63"/>
        <end position="78"/>
    </location>
</feature>
<accession>A0A9Q1MIL8</accession>
<dbReference type="EMBL" id="JAJAGQ010000006">
    <property type="protein sequence ID" value="KAJ8561070.1"/>
    <property type="molecule type" value="Genomic_DNA"/>
</dbReference>
<sequence>MSGKLYNPEMKKASTPLATFYFVLLNVLILSWCLQSEARIVLDLEHLSSIKFKGIVRARSNRQTPIKVNPSPTANTRSHYGYSPPPMIMK</sequence>
<keyword evidence="2" id="KW-1133">Transmembrane helix</keyword>
<keyword evidence="2" id="KW-0472">Membrane</keyword>
<feature type="transmembrane region" description="Helical" evidence="2">
    <location>
        <begin position="20"/>
        <end position="42"/>
    </location>
</feature>
<gene>
    <name evidence="3" type="ORF">K7X08_027260</name>
</gene>
<evidence type="ECO:0008006" key="5">
    <source>
        <dbReference type="Google" id="ProtNLM"/>
    </source>
</evidence>
<protein>
    <recommendedName>
        <fullName evidence="5">Transmembrane protein</fullName>
    </recommendedName>
</protein>
<reference evidence="4" key="1">
    <citation type="journal article" date="2023" name="Proc. Natl. Acad. Sci. U.S.A.">
        <title>Genomic and structural basis for evolution of tropane alkaloid biosynthesis.</title>
        <authorList>
            <person name="Wanga Y.-J."/>
            <person name="Taina T."/>
            <person name="Yua J.-Y."/>
            <person name="Lia J."/>
            <person name="Xua B."/>
            <person name="Chenc J."/>
            <person name="D'Auriad J.C."/>
            <person name="Huanga J.-P."/>
            <person name="Huanga S.-X."/>
        </authorList>
    </citation>
    <scope>NUCLEOTIDE SEQUENCE [LARGE SCALE GENOMIC DNA]</scope>
    <source>
        <strain evidence="4">cv. KIB-2019</strain>
    </source>
</reference>
<evidence type="ECO:0000256" key="2">
    <source>
        <dbReference type="SAM" id="Phobius"/>
    </source>
</evidence>
<keyword evidence="2" id="KW-0812">Transmembrane</keyword>
<name>A0A9Q1MIL8_9SOLA</name>
<dbReference type="AlphaFoldDB" id="A0A9Q1MIL8"/>
<dbReference type="OrthoDB" id="1285316at2759"/>